<protein>
    <submittedName>
        <fullName evidence="1">Uncharacterized protein</fullName>
    </submittedName>
</protein>
<gene>
    <name evidence="1" type="ORF">DKG74_08460</name>
</gene>
<evidence type="ECO:0000313" key="2">
    <source>
        <dbReference type="Proteomes" id="UP000245461"/>
    </source>
</evidence>
<organism evidence="1 2">
    <name type="scientific">Zavarzinia aquatilis</name>
    <dbReference type="NCBI Taxonomy" id="2211142"/>
    <lineage>
        <taxon>Bacteria</taxon>
        <taxon>Pseudomonadati</taxon>
        <taxon>Pseudomonadota</taxon>
        <taxon>Alphaproteobacteria</taxon>
        <taxon>Rhodospirillales</taxon>
        <taxon>Zavarziniaceae</taxon>
        <taxon>Zavarzinia</taxon>
    </lineage>
</organism>
<sequence>MMEPSDAGAGALPELFTSIATAEIDVAFDRIDLTDWVFGLSSAEYEMCSADHIACASTTAPDGRRLSINVEAIGGDVLIQRYVEDVSSPSLCRLRSTSDLLHRLGPATIGIVWEFSVEALAGNRCRFTNRIVGSATPELLDLFERNAVPLSAAAAQMQSLTDVHNAGETPWFARNIAAKARGAAGEGRPVPPLDLDAPLIGVSRCTAPVDVAIDDIDLSAWLFSLTDADYRACSVAHIAAGGNVMADGRRFSLNVERPRSLLVQKYQEVESGRTLCRVVSPRSDMFTPQGRSSLHVTWELRLAPTGPDSCALTNLVELRSTPEFEAGLAAAGLSMETVKPPLLAALSAHNAEETPNFAADLSMKVRPQCRGSS</sequence>
<dbReference type="OrthoDB" id="7554712at2"/>
<comment type="caution">
    <text evidence="1">The sequence shown here is derived from an EMBL/GenBank/DDBJ whole genome shotgun (WGS) entry which is preliminary data.</text>
</comment>
<dbReference type="RefSeq" id="WP_109904682.1">
    <property type="nucleotide sequence ID" value="NZ_QGLE01000004.1"/>
</dbReference>
<accession>A0A317EG25</accession>
<reference evidence="1 2" key="1">
    <citation type="submission" date="2018-05" db="EMBL/GenBank/DDBJ databases">
        <title>Zavarzinia sp. HR-AS.</title>
        <authorList>
            <person name="Lee Y."/>
            <person name="Jeon C.O."/>
        </authorList>
    </citation>
    <scope>NUCLEOTIDE SEQUENCE [LARGE SCALE GENOMIC DNA]</scope>
    <source>
        <strain evidence="1 2">HR-AS</strain>
    </source>
</reference>
<dbReference type="EMBL" id="QGLE01000004">
    <property type="protein sequence ID" value="PWR24145.1"/>
    <property type="molecule type" value="Genomic_DNA"/>
</dbReference>
<dbReference type="Proteomes" id="UP000245461">
    <property type="component" value="Unassembled WGS sequence"/>
</dbReference>
<keyword evidence="2" id="KW-1185">Reference proteome</keyword>
<proteinExistence type="predicted"/>
<evidence type="ECO:0000313" key="1">
    <source>
        <dbReference type="EMBL" id="PWR24145.1"/>
    </source>
</evidence>
<dbReference type="AlphaFoldDB" id="A0A317EG25"/>
<name>A0A317EG25_9PROT</name>